<dbReference type="Pfam" id="PF05970">
    <property type="entry name" value="PIF1"/>
    <property type="match status" value="1"/>
</dbReference>
<dbReference type="InterPro" id="IPR027417">
    <property type="entry name" value="P-loop_NTPase"/>
</dbReference>
<keyword evidence="1" id="KW-0227">DNA damage</keyword>
<dbReference type="EMBL" id="KZ308186">
    <property type="protein sequence ID" value="KAG8224167.1"/>
    <property type="molecule type" value="Genomic_DNA"/>
</dbReference>
<keyword evidence="4" id="KW-1185">Reference proteome</keyword>
<dbReference type="InterPro" id="IPR010285">
    <property type="entry name" value="DNA_helicase_pif1-like_DEAD"/>
</dbReference>
<comment type="caution">
    <text evidence="3">The sequence shown here is derived from an EMBL/GenBank/DDBJ whole genome shotgun (WGS) entry which is preliminary data.</text>
</comment>
<feature type="domain" description="DNA helicase Pif1-like DEAD-box helicase" evidence="2">
    <location>
        <begin position="111"/>
        <end position="174"/>
    </location>
</feature>
<proteinExistence type="inferred from homology"/>
<name>A0A8K0NWE7_LADFU</name>
<dbReference type="GO" id="GO:0006281">
    <property type="term" value="P:DNA repair"/>
    <property type="evidence" value="ECO:0007669"/>
    <property type="project" value="UniProtKB-KW"/>
</dbReference>
<protein>
    <recommendedName>
        <fullName evidence="1">ATP-dependent DNA helicase</fullName>
        <ecNumber evidence="1">5.6.2.3</ecNumber>
    </recommendedName>
</protein>
<comment type="similarity">
    <text evidence="1">Belongs to the helicase family.</text>
</comment>
<dbReference type="GO" id="GO:0005524">
    <property type="term" value="F:ATP binding"/>
    <property type="evidence" value="ECO:0007669"/>
    <property type="project" value="UniProtKB-KW"/>
</dbReference>
<evidence type="ECO:0000313" key="4">
    <source>
        <dbReference type="Proteomes" id="UP000792457"/>
    </source>
</evidence>
<dbReference type="PANTHER" id="PTHR10492:SF57">
    <property type="entry name" value="ATP-DEPENDENT DNA HELICASE"/>
    <property type="match status" value="1"/>
</dbReference>
<dbReference type="GO" id="GO:0016787">
    <property type="term" value="F:hydrolase activity"/>
    <property type="evidence" value="ECO:0007669"/>
    <property type="project" value="UniProtKB-KW"/>
</dbReference>
<keyword evidence="1" id="KW-0347">Helicase</keyword>
<keyword evidence="1" id="KW-0233">DNA recombination</keyword>
<dbReference type="EC" id="5.6.2.3" evidence="1"/>
<keyword evidence="1" id="KW-0378">Hydrolase</keyword>
<reference evidence="3" key="1">
    <citation type="submission" date="2013-04" db="EMBL/GenBank/DDBJ databases">
        <authorList>
            <person name="Qu J."/>
            <person name="Murali S.C."/>
            <person name="Bandaranaike D."/>
            <person name="Bellair M."/>
            <person name="Blankenburg K."/>
            <person name="Chao H."/>
            <person name="Dinh H."/>
            <person name="Doddapaneni H."/>
            <person name="Downs B."/>
            <person name="Dugan-Rocha S."/>
            <person name="Elkadiri S."/>
            <person name="Gnanaolivu R.D."/>
            <person name="Hernandez B."/>
            <person name="Javaid M."/>
            <person name="Jayaseelan J.C."/>
            <person name="Lee S."/>
            <person name="Li M."/>
            <person name="Ming W."/>
            <person name="Munidasa M."/>
            <person name="Muniz J."/>
            <person name="Nguyen L."/>
            <person name="Ongeri F."/>
            <person name="Osuji N."/>
            <person name="Pu L.-L."/>
            <person name="Puazo M."/>
            <person name="Qu C."/>
            <person name="Quiroz J."/>
            <person name="Raj R."/>
            <person name="Weissenberger G."/>
            <person name="Xin Y."/>
            <person name="Zou X."/>
            <person name="Han Y."/>
            <person name="Richards S."/>
            <person name="Worley K."/>
            <person name="Muzny D."/>
            <person name="Gibbs R."/>
        </authorList>
    </citation>
    <scope>NUCLEOTIDE SEQUENCE</scope>
    <source>
        <strain evidence="3">Sampled in the wild</strain>
    </source>
</reference>
<dbReference type="GO" id="GO:0043139">
    <property type="term" value="F:5'-3' DNA helicase activity"/>
    <property type="evidence" value="ECO:0007669"/>
    <property type="project" value="UniProtKB-EC"/>
</dbReference>
<dbReference type="AlphaFoldDB" id="A0A8K0NWE7"/>
<evidence type="ECO:0000313" key="3">
    <source>
        <dbReference type="EMBL" id="KAG8224167.1"/>
    </source>
</evidence>
<dbReference type="PANTHER" id="PTHR10492">
    <property type="match status" value="1"/>
</dbReference>
<keyword evidence="1" id="KW-0067">ATP-binding</keyword>
<accession>A0A8K0NWE7</accession>
<dbReference type="GO" id="GO:0006310">
    <property type="term" value="P:DNA recombination"/>
    <property type="evidence" value="ECO:0007669"/>
    <property type="project" value="UniProtKB-KW"/>
</dbReference>
<dbReference type="Proteomes" id="UP000792457">
    <property type="component" value="Unassembled WGS sequence"/>
</dbReference>
<comment type="cofactor">
    <cofactor evidence="1">
        <name>Mg(2+)</name>
        <dbReference type="ChEBI" id="CHEBI:18420"/>
    </cofactor>
</comment>
<keyword evidence="1" id="KW-0547">Nucleotide-binding</keyword>
<keyword evidence="1" id="KW-0234">DNA repair</keyword>
<evidence type="ECO:0000259" key="2">
    <source>
        <dbReference type="Pfam" id="PF05970"/>
    </source>
</evidence>
<comment type="catalytic activity">
    <reaction evidence="1">
        <text>ATP + H2O = ADP + phosphate + H(+)</text>
        <dbReference type="Rhea" id="RHEA:13065"/>
        <dbReference type="ChEBI" id="CHEBI:15377"/>
        <dbReference type="ChEBI" id="CHEBI:15378"/>
        <dbReference type="ChEBI" id="CHEBI:30616"/>
        <dbReference type="ChEBI" id="CHEBI:43474"/>
        <dbReference type="ChEBI" id="CHEBI:456216"/>
        <dbReference type="EC" id="5.6.2.3"/>
    </reaction>
</comment>
<reference evidence="3" key="2">
    <citation type="submission" date="2017-10" db="EMBL/GenBank/DDBJ databases">
        <title>Ladona fulva Genome sequencing and assembly.</title>
        <authorList>
            <person name="Murali S."/>
            <person name="Richards S."/>
            <person name="Bandaranaike D."/>
            <person name="Bellair M."/>
            <person name="Blankenburg K."/>
            <person name="Chao H."/>
            <person name="Dinh H."/>
            <person name="Doddapaneni H."/>
            <person name="Dugan-Rocha S."/>
            <person name="Elkadiri S."/>
            <person name="Gnanaolivu R."/>
            <person name="Hernandez B."/>
            <person name="Skinner E."/>
            <person name="Javaid M."/>
            <person name="Lee S."/>
            <person name="Li M."/>
            <person name="Ming W."/>
            <person name="Munidasa M."/>
            <person name="Muniz J."/>
            <person name="Nguyen L."/>
            <person name="Hughes D."/>
            <person name="Osuji N."/>
            <person name="Pu L.-L."/>
            <person name="Puazo M."/>
            <person name="Qu C."/>
            <person name="Quiroz J."/>
            <person name="Raj R."/>
            <person name="Weissenberger G."/>
            <person name="Xin Y."/>
            <person name="Zou X."/>
            <person name="Han Y."/>
            <person name="Worley K."/>
            <person name="Muzny D."/>
            <person name="Gibbs R."/>
        </authorList>
    </citation>
    <scope>NUCLEOTIDE SEQUENCE</scope>
    <source>
        <strain evidence="3">Sampled in the wild</strain>
    </source>
</reference>
<organism evidence="3 4">
    <name type="scientific">Ladona fulva</name>
    <name type="common">Scarce chaser dragonfly</name>
    <name type="synonym">Libellula fulva</name>
    <dbReference type="NCBI Taxonomy" id="123851"/>
    <lineage>
        <taxon>Eukaryota</taxon>
        <taxon>Metazoa</taxon>
        <taxon>Ecdysozoa</taxon>
        <taxon>Arthropoda</taxon>
        <taxon>Hexapoda</taxon>
        <taxon>Insecta</taxon>
        <taxon>Pterygota</taxon>
        <taxon>Palaeoptera</taxon>
        <taxon>Odonata</taxon>
        <taxon>Epiprocta</taxon>
        <taxon>Anisoptera</taxon>
        <taxon>Libelluloidea</taxon>
        <taxon>Libellulidae</taxon>
        <taxon>Ladona</taxon>
    </lineage>
</organism>
<sequence length="176" mass="18965">MNDDVKHQVRQVHPDLNIEFNEGILNQALISIHHSKQTIVNRKSKGSLWFHHGSCFRGIGGVIYLDAPGGTGKTFITICNVSRTSGRGPLLKIGKVIILDECTMAHKKGIGGVIYLDVPGGTGKTFFTSLILDEIRAKKEIASALASSGIAAKLMQGQTVNSALKLLLNVSEQKCT</sequence>
<dbReference type="Gene3D" id="3.40.50.300">
    <property type="entry name" value="P-loop containing nucleotide triphosphate hydrolases"/>
    <property type="match status" value="1"/>
</dbReference>
<feature type="non-terminal residue" evidence="3">
    <location>
        <position position="1"/>
    </location>
</feature>
<gene>
    <name evidence="3" type="ORF">J437_LFUL005552</name>
</gene>
<evidence type="ECO:0000256" key="1">
    <source>
        <dbReference type="RuleBase" id="RU363044"/>
    </source>
</evidence>
<dbReference type="GO" id="GO:0000723">
    <property type="term" value="P:telomere maintenance"/>
    <property type="evidence" value="ECO:0007669"/>
    <property type="project" value="InterPro"/>
</dbReference>